<evidence type="ECO:0000259" key="3">
    <source>
        <dbReference type="PROSITE" id="PS50110"/>
    </source>
</evidence>
<organism evidence="4 5">
    <name type="scientific">SAR324 cluster bacterium</name>
    <dbReference type="NCBI Taxonomy" id="2024889"/>
    <lineage>
        <taxon>Bacteria</taxon>
        <taxon>Deltaproteobacteria</taxon>
        <taxon>SAR324 cluster</taxon>
    </lineage>
</organism>
<evidence type="ECO:0000256" key="1">
    <source>
        <dbReference type="ARBA" id="ARBA00022553"/>
    </source>
</evidence>
<protein>
    <recommendedName>
        <fullName evidence="3">Response regulatory domain-containing protein</fullName>
    </recommendedName>
</protein>
<accession>A0A2A4T5J6</accession>
<evidence type="ECO:0000313" key="4">
    <source>
        <dbReference type="EMBL" id="PCI28415.1"/>
    </source>
</evidence>
<sequence length="123" mass="14276">MKKVLIVDDSATLRRIVHEALNVFDFEIYEAESAALAMECLEEGPVDLILLDWHMPEMDGYELFLKLKGMEEFKNIPVIMLTAEDSRESMLKAIRSGIRHYLTKPFTHEDLLARIIRVLKLNQ</sequence>
<evidence type="ECO:0000313" key="5">
    <source>
        <dbReference type="Proteomes" id="UP000218113"/>
    </source>
</evidence>
<dbReference type="Proteomes" id="UP000218113">
    <property type="component" value="Unassembled WGS sequence"/>
</dbReference>
<dbReference type="GO" id="GO:0000160">
    <property type="term" value="P:phosphorelay signal transduction system"/>
    <property type="evidence" value="ECO:0007669"/>
    <property type="project" value="InterPro"/>
</dbReference>
<dbReference type="InterPro" id="IPR001789">
    <property type="entry name" value="Sig_transdc_resp-reg_receiver"/>
</dbReference>
<dbReference type="SMART" id="SM00448">
    <property type="entry name" value="REC"/>
    <property type="match status" value="1"/>
</dbReference>
<comment type="caution">
    <text evidence="4">The sequence shown here is derived from an EMBL/GenBank/DDBJ whole genome shotgun (WGS) entry which is preliminary data.</text>
</comment>
<evidence type="ECO:0000256" key="2">
    <source>
        <dbReference type="PROSITE-ProRule" id="PRU00169"/>
    </source>
</evidence>
<dbReference type="PANTHER" id="PTHR44591">
    <property type="entry name" value="STRESS RESPONSE REGULATOR PROTEIN 1"/>
    <property type="match status" value="1"/>
</dbReference>
<keyword evidence="1 2" id="KW-0597">Phosphoprotein</keyword>
<feature type="modified residue" description="4-aspartylphosphate" evidence="2">
    <location>
        <position position="52"/>
    </location>
</feature>
<dbReference type="InterPro" id="IPR050595">
    <property type="entry name" value="Bact_response_regulator"/>
</dbReference>
<dbReference type="EMBL" id="NVSR01000034">
    <property type="protein sequence ID" value="PCI28415.1"/>
    <property type="molecule type" value="Genomic_DNA"/>
</dbReference>
<dbReference type="SUPFAM" id="SSF52172">
    <property type="entry name" value="CheY-like"/>
    <property type="match status" value="1"/>
</dbReference>
<reference evidence="5" key="1">
    <citation type="submission" date="2017-08" db="EMBL/GenBank/DDBJ databases">
        <title>A dynamic microbial community with high functional redundancy inhabits the cold, oxic subseafloor aquifer.</title>
        <authorList>
            <person name="Tully B.J."/>
            <person name="Wheat C.G."/>
            <person name="Glazer B.T."/>
            <person name="Huber J.A."/>
        </authorList>
    </citation>
    <scope>NUCLEOTIDE SEQUENCE [LARGE SCALE GENOMIC DNA]</scope>
</reference>
<dbReference type="InterPro" id="IPR011006">
    <property type="entry name" value="CheY-like_superfamily"/>
</dbReference>
<dbReference type="Pfam" id="PF00072">
    <property type="entry name" value="Response_reg"/>
    <property type="match status" value="1"/>
</dbReference>
<dbReference type="PROSITE" id="PS50110">
    <property type="entry name" value="RESPONSE_REGULATORY"/>
    <property type="match status" value="1"/>
</dbReference>
<name>A0A2A4T5J6_9DELT</name>
<dbReference type="Gene3D" id="3.40.50.2300">
    <property type="match status" value="1"/>
</dbReference>
<dbReference type="AlphaFoldDB" id="A0A2A4T5J6"/>
<proteinExistence type="predicted"/>
<feature type="domain" description="Response regulatory" evidence="3">
    <location>
        <begin position="3"/>
        <end position="119"/>
    </location>
</feature>
<dbReference type="PANTHER" id="PTHR44591:SF3">
    <property type="entry name" value="RESPONSE REGULATORY DOMAIN-CONTAINING PROTEIN"/>
    <property type="match status" value="1"/>
</dbReference>
<gene>
    <name evidence="4" type="ORF">COB67_06435</name>
</gene>